<keyword evidence="2" id="KW-1185">Reference proteome</keyword>
<proteinExistence type="predicted"/>
<evidence type="ECO:0000313" key="1">
    <source>
        <dbReference type="EMBL" id="PKY59116.1"/>
    </source>
</evidence>
<gene>
    <name evidence="1" type="ORF">RhiirA4_481601</name>
</gene>
<accession>A0A2I1HJT2</accession>
<dbReference type="VEuPathDB" id="FungiDB:RhiirFUN_021891"/>
<dbReference type="EMBL" id="LLXI01003372">
    <property type="protein sequence ID" value="PKY59116.1"/>
    <property type="molecule type" value="Genomic_DNA"/>
</dbReference>
<sequence>MKIKRPYYCKEKQCEICEDWYKCGSSNRHFRKPCKGNRKIEIRTEKCGNCNRKISKSNFKRHRKVCEKFNTKEKDTQILHLYTPGTIYEYIKIMEIKRKQIKEWLDDAKFESNISTQICDPEDW</sequence>
<evidence type="ECO:0000313" key="2">
    <source>
        <dbReference type="Proteomes" id="UP000234323"/>
    </source>
</evidence>
<dbReference type="Proteomes" id="UP000234323">
    <property type="component" value="Unassembled WGS sequence"/>
</dbReference>
<comment type="caution">
    <text evidence="1">The sequence shown here is derived from an EMBL/GenBank/DDBJ whole genome shotgun (WGS) entry which is preliminary data.</text>
</comment>
<protein>
    <submittedName>
        <fullName evidence="1">Uncharacterized protein</fullName>
    </submittedName>
</protein>
<reference evidence="1 2" key="1">
    <citation type="submission" date="2015-10" db="EMBL/GenBank/DDBJ databases">
        <title>Genome analyses suggest a sexual origin of heterokaryosis in a supposedly ancient asexual fungus.</title>
        <authorList>
            <person name="Ropars J."/>
            <person name="Sedzielewska K."/>
            <person name="Noel J."/>
            <person name="Charron P."/>
            <person name="Farinelli L."/>
            <person name="Marton T."/>
            <person name="Kruger M."/>
            <person name="Pelin A."/>
            <person name="Brachmann A."/>
            <person name="Corradi N."/>
        </authorList>
    </citation>
    <scope>NUCLEOTIDE SEQUENCE [LARGE SCALE GENOMIC DNA]</scope>
    <source>
        <strain evidence="1 2">A4</strain>
    </source>
</reference>
<dbReference type="AlphaFoldDB" id="A0A2I1HJT2"/>
<name>A0A2I1HJT2_9GLOM</name>
<organism evidence="1 2">
    <name type="scientific">Rhizophagus irregularis</name>
    <dbReference type="NCBI Taxonomy" id="588596"/>
    <lineage>
        <taxon>Eukaryota</taxon>
        <taxon>Fungi</taxon>
        <taxon>Fungi incertae sedis</taxon>
        <taxon>Mucoromycota</taxon>
        <taxon>Glomeromycotina</taxon>
        <taxon>Glomeromycetes</taxon>
        <taxon>Glomerales</taxon>
        <taxon>Glomeraceae</taxon>
        <taxon>Rhizophagus</taxon>
    </lineage>
</organism>
<dbReference type="VEuPathDB" id="FungiDB:FUN_010062"/>
<dbReference type="OrthoDB" id="2308938at2759"/>